<dbReference type="RefSeq" id="WP_264141643.1">
    <property type="nucleotide sequence ID" value="NZ_JAOYEY010000023.1"/>
</dbReference>
<accession>A0ABT3DCF3</accession>
<protein>
    <submittedName>
        <fullName evidence="1">Uncharacterized protein</fullName>
    </submittedName>
</protein>
<reference evidence="1 2" key="1">
    <citation type="submission" date="2022-10" db="EMBL/GenBank/DDBJ databases">
        <title>Draft genome assembly of moderately radiation resistant bacterium Metabacillus halosaccharovorans.</title>
        <authorList>
            <person name="Pal S."/>
            <person name="Gopinathan A."/>
        </authorList>
    </citation>
    <scope>NUCLEOTIDE SEQUENCE [LARGE SCALE GENOMIC DNA]</scope>
    <source>
        <strain evidence="1 2">VITHBRA001</strain>
    </source>
</reference>
<organism evidence="1 2">
    <name type="scientific">Metabacillus halosaccharovorans</name>
    <dbReference type="NCBI Taxonomy" id="930124"/>
    <lineage>
        <taxon>Bacteria</taxon>
        <taxon>Bacillati</taxon>
        <taxon>Bacillota</taxon>
        <taxon>Bacilli</taxon>
        <taxon>Bacillales</taxon>
        <taxon>Bacillaceae</taxon>
        <taxon>Metabacillus</taxon>
    </lineage>
</organism>
<keyword evidence="2" id="KW-1185">Reference proteome</keyword>
<comment type="caution">
    <text evidence="1">The sequence shown here is derived from an EMBL/GenBank/DDBJ whole genome shotgun (WGS) entry which is preliminary data.</text>
</comment>
<name>A0ABT3DCF3_9BACI</name>
<dbReference type="EMBL" id="JAOYEY010000023">
    <property type="protein sequence ID" value="MCV9884725.1"/>
    <property type="molecule type" value="Genomic_DNA"/>
</dbReference>
<proteinExistence type="predicted"/>
<sequence>MKVRTLVAVPSRIGHIQPGWEFEADLVDQFYVVKDGFFSGSKIHRCACEVVKVSYSEKEWNDMENHYLKEIDKEREEKKILMLEFERKLINFQLANEEARSQIRKWYLGALIREEDKTDPDGYAKEAIEEVVHYLGGDKILADISPFCRNQLSKK</sequence>
<gene>
    <name evidence="1" type="ORF">OIH86_03600</name>
</gene>
<evidence type="ECO:0000313" key="1">
    <source>
        <dbReference type="EMBL" id="MCV9884725.1"/>
    </source>
</evidence>
<evidence type="ECO:0000313" key="2">
    <source>
        <dbReference type="Proteomes" id="UP001526147"/>
    </source>
</evidence>
<dbReference type="Proteomes" id="UP001526147">
    <property type="component" value="Unassembled WGS sequence"/>
</dbReference>